<feature type="region of interest" description="Disordered" evidence="5">
    <location>
        <begin position="1414"/>
        <end position="1461"/>
    </location>
</feature>
<evidence type="ECO:0000256" key="2">
    <source>
        <dbReference type="ARBA" id="ARBA00044677"/>
    </source>
</evidence>
<dbReference type="InterPro" id="IPR044917">
    <property type="entry name" value="PRIMPOL"/>
</dbReference>
<feature type="compositionally biased region" description="Gly residues" evidence="5">
    <location>
        <begin position="671"/>
        <end position="680"/>
    </location>
</feature>
<feature type="compositionally biased region" description="Low complexity" evidence="5">
    <location>
        <begin position="340"/>
        <end position="360"/>
    </location>
</feature>
<dbReference type="GO" id="GO:0009411">
    <property type="term" value="P:response to UV"/>
    <property type="evidence" value="ECO:0007669"/>
    <property type="project" value="TreeGrafter"/>
</dbReference>
<evidence type="ECO:0000313" key="7">
    <source>
        <dbReference type="Proteomes" id="UP000612055"/>
    </source>
</evidence>
<feature type="compositionally biased region" description="Pro residues" evidence="5">
    <location>
        <begin position="142"/>
        <end position="154"/>
    </location>
</feature>
<sequence length="1756" mass="173370">MKRERAVGLGAENEQPAAREPAKKTSRSRAAKVTAAQQQAGSSEARTAAPGKPRRGALPLVSSGRCVVPGVPASAPPSAVATDISNAAPGPAPPPAPTSLATTRAGAAANGGPCLRGPAASIGSHHPTSAANRLHRSDTAAPPAPAAAPAPGPAPEHLEDGSDDDVIVCSPPPAPAQLRHARAVAQPAPAGHARAPSPPAPDAVPVPLPVHVPVPLPTPCGEEHKGLGLGQGSAARSGRPWGSRVPDGRGVTQATAPPLASSGPSGGTPAPRTERGVAGGAGAEAAGHKVQSQQGLGQGGSSPSGLEAVGAGPPVPGADPDQPTPMDMTPVRGAPWGLHARASMSAPSPAGGTPGGAACPMDMTPAPRPGPSPVVAATPASACTQRAAPHPAELAPSQLQWRVGAVAAAAAAAAEAVLEPAGAGFQTPLCTRAQVAAGLRSGRGLSVDGDSPTGAAAGCDAVRRDEEDGAEAMVCDTPPPPPPQLQLPGYVEASGLCGGAEGGGGCALASSQPMPSPDPDACAALCREAGMAAPGAGGWRSDAVAGSAAGASGGPRSIERMQPRGCATALAAPVAAAAPSAAPPSAAAAAPAAATGASVAGSVAATVAPTGAESRSPRAAAGRPAVPGAALAPPPGGHRDLDPDPSAAGPLPCMRLPPPPPDWDEPPDGGAEAGECGGGWGEDDLDVDLDREDLDLDLTQEELGLRPARSAAAACPGPASVSGRPPAAAAGAAAPQSTAAVAAAISAAPEQDPDPDAWMYTQGQGQGQRSAVGPGRGWMHAGSAALAGMDEEDDGDDDEEEAVLEPTAALPRARGLSQPGPRQHAVPPGAAARAQPSTGPSQRRATQPTASQAVSVWALFPGLHPVKPPPLPAQPSAPPPPPVVSESEPAPEAQAWAQAAAAPQLRSPAVRSAGAVGGGQAAAAVAAELGLGEECSPEYWAPSPEVYEVFPFQRNALEFADWANAVAPRDLAAMQAAAAAVNFASFADRWQFVAEWMAAHPPPPPPEQADEEAEDGAGEQAALADGGCPAADARAEAQQCAASARGRGAEWVRVFVQEYRRGGGARAQAGSAPAAAAAAIAPAAEGADYSRHFVVTSYKGVWRRYQWLAATQRHFYEVIRGPCHLYFDIEFSRGANPGADGDALVDAVVERLAGLLRAAWGVELSASRREVLELESVMEGAAGAPGAAAPADKFSRHLLVRLPGGRALASNGVAGAILARLAPELQADGLCLLKAGEPPGGATSPMVDPAVYSRCRHFRMLWSCKGGKRAVLRPTNRYMLAPGACASGGQALGGVAGAMGGGTGGLGAQRLWLASLICNVGPGARLLHVPPGFLGGVPLLWPALSFAFTTFATGGVAPMRPGGPAPATGAWAGGAGAAHGGGGGGGGGLGVPTVCVFDGTITHATTQRPIKLTWSAEPTELRPSATHTEAGAGGGGAAAQSAGGGAVAGRPPGSRPTHAGGRTPLQALALAAVEFVEAMARDRAGGAEAQVRSMAYCGEAASVSFGMIGPGSHYCDRIGRRHRSNHCYFLLDFLRGRYCQKCYDPDCAGWRSEWTAMPLETWTRPAPATPPAPTSSGHSGSSSSGAGAGPGGASAGPVPVLVLDVPAPPQAPAAQAASGGRPAEAGASVDCRAASGGGPGGGGGEARVPPGGRAQHRGGAIAETERDTASSSGSGGGGWAAQALPPPASHPQDSVSAGAWLDTGRGGGGGLPAAARHAPVNNMPPPQAHPRVHSALPAPVPVAALFPGLQWPAPGR</sequence>
<organism evidence="6 7">
    <name type="scientific">Edaphochlamys debaryana</name>
    <dbReference type="NCBI Taxonomy" id="47281"/>
    <lineage>
        <taxon>Eukaryota</taxon>
        <taxon>Viridiplantae</taxon>
        <taxon>Chlorophyta</taxon>
        <taxon>core chlorophytes</taxon>
        <taxon>Chlorophyceae</taxon>
        <taxon>CS clade</taxon>
        <taxon>Chlamydomonadales</taxon>
        <taxon>Chlamydomonadales incertae sedis</taxon>
        <taxon>Edaphochlamys</taxon>
    </lineage>
</organism>
<evidence type="ECO:0000256" key="5">
    <source>
        <dbReference type="SAM" id="MobiDB-lite"/>
    </source>
</evidence>
<feature type="compositionally biased region" description="Gly residues" evidence="5">
    <location>
        <begin position="1635"/>
        <end position="1645"/>
    </location>
</feature>
<name>A0A835XNE9_9CHLO</name>
<feature type="compositionally biased region" description="Low complexity" evidence="5">
    <location>
        <begin position="303"/>
        <end position="330"/>
    </location>
</feature>
<dbReference type="GO" id="GO:0005759">
    <property type="term" value="C:mitochondrial matrix"/>
    <property type="evidence" value="ECO:0007669"/>
    <property type="project" value="TreeGrafter"/>
</dbReference>
<feature type="compositionally biased region" description="Low complexity" evidence="5">
    <location>
        <begin position="1018"/>
        <end position="1028"/>
    </location>
</feature>
<feature type="compositionally biased region" description="Low complexity" evidence="5">
    <location>
        <begin position="708"/>
        <end position="749"/>
    </location>
</feature>
<reference evidence="6" key="1">
    <citation type="journal article" date="2020" name="bioRxiv">
        <title>Comparative genomics of Chlamydomonas.</title>
        <authorList>
            <person name="Craig R.J."/>
            <person name="Hasan A.R."/>
            <person name="Ness R.W."/>
            <person name="Keightley P.D."/>
        </authorList>
    </citation>
    <scope>NUCLEOTIDE SEQUENCE</scope>
    <source>
        <strain evidence="6">CCAP 11/70</strain>
    </source>
</reference>
<dbReference type="GO" id="GO:0005634">
    <property type="term" value="C:nucleus"/>
    <property type="evidence" value="ECO:0007669"/>
    <property type="project" value="TreeGrafter"/>
</dbReference>
<feature type="compositionally biased region" description="Pro residues" evidence="5">
    <location>
        <begin position="196"/>
        <end position="218"/>
    </location>
</feature>
<comment type="caution">
    <text evidence="6">The sequence shown here is derived from an EMBL/GenBank/DDBJ whole genome shotgun (WGS) entry which is preliminary data.</text>
</comment>
<feature type="region of interest" description="Disordered" evidence="5">
    <location>
        <begin position="609"/>
        <end position="691"/>
    </location>
</feature>
<accession>A0A835XNE9</accession>
<feature type="region of interest" description="Disordered" evidence="5">
    <location>
        <begin position="708"/>
        <end position="851"/>
    </location>
</feature>
<dbReference type="OrthoDB" id="5988181at2759"/>
<dbReference type="GO" id="GO:0042276">
    <property type="term" value="P:error-prone translesion synthesis"/>
    <property type="evidence" value="ECO:0007669"/>
    <property type="project" value="InterPro"/>
</dbReference>
<gene>
    <name evidence="6" type="ORF">HYH03_014209</name>
</gene>
<feature type="compositionally biased region" description="Acidic residues" evidence="5">
    <location>
        <begin position="1008"/>
        <end position="1017"/>
    </location>
</feature>
<dbReference type="EMBL" id="JAEHOE010000101">
    <property type="protein sequence ID" value="KAG2487096.1"/>
    <property type="molecule type" value="Genomic_DNA"/>
</dbReference>
<feature type="compositionally biased region" description="Low complexity" evidence="5">
    <location>
        <begin position="98"/>
        <end position="112"/>
    </location>
</feature>
<dbReference type="Proteomes" id="UP000612055">
    <property type="component" value="Unassembled WGS sequence"/>
</dbReference>
<feature type="region of interest" description="Disordered" evidence="5">
    <location>
        <begin position="998"/>
        <end position="1028"/>
    </location>
</feature>
<evidence type="ECO:0000256" key="3">
    <source>
        <dbReference type="ARBA" id="ARBA00044768"/>
    </source>
</evidence>
<feature type="compositionally biased region" description="Gly residues" evidence="5">
    <location>
        <begin position="1431"/>
        <end position="1447"/>
    </location>
</feature>
<feature type="compositionally biased region" description="Polar residues" evidence="5">
    <location>
        <begin position="835"/>
        <end position="851"/>
    </location>
</feature>
<comment type="catalytic activity">
    <reaction evidence="4">
        <text>DNA(n) + a 2'-deoxyribonucleoside 5'-triphosphate = DNA(n+1) + diphosphate</text>
        <dbReference type="Rhea" id="RHEA:22508"/>
        <dbReference type="Rhea" id="RHEA-COMP:17339"/>
        <dbReference type="Rhea" id="RHEA-COMP:17340"/>
        <dbReference type="ChEBI" id="CHEBI:33019"/>
        <dbReference type="ChEBI" id="CHEBI:61560"/>
        <dbReference type="ChEBI" id="CHEBI:173112"/>
        <dbReference type="EC" id="2.7.7.7"/>
    </reaction>
    <physiologicalReaction direction="left-to-right" evidence="4">
        <dbReference type="Rhea" id="RHEA:22509"/>
    </physiologicalReaction>
</comment>
<feature type="compositionally biased region" description="Low complexity" evidence="5">
    <location>
        <begin position="67"/>
        <end position="81"/>
    </location>
</feature>
<feature type="compositionally biased region" description="Low complexity" evidence="5">
    <location>
        <begin position="1595"/>
        <end position="1605"/>
    </location>
</feature>
<feature type="compositionally biased region" description="Polar residues" evidence="5">
    <location>
        <begin position="35"/>
        <end position="45"/>
    </location>
</feature>
<feature type="region of interest" description="Disordered" evidence="5">
    <location>
        <begin position="1562"/>
        <end position="1709"/>
    </location>
</feature>
<feature type="region of interest" description="Disordered" evidence="5">
    <location>
        <begin position="467"/>
        <end position="490"/>
    </location>
</feature>
<dbReference type="PANTHER" id="PTHR31399:SF0">
    <property type="entry name" value="DNA-DIRECTED PRIMASE_POLYMERASE PROTEIN"/>
    <property type="match status" value="1"/>
</dbReference>
<dbReference type="GO" id="GO:0003887">
    <property type="term" value="F:DNA-directed DNA polymerase activity"/>
    <property type="evidence" value="ECO:0007669"/>
    <property type="project" value="UniProtKB-EC"/>
</dbReference>
<keyword evidence="7" id="KW-1185">Reference proteome</keyword>
<dbReference type="Pfam" id="PF03121">
    <property type="entry name" value="Herpes_UL52"/>
    <property type="match status" value="1"/>
</dbReference>
<feature type="compositionally biased region" description="Low complexity" evidence="5">
    <location>
        <begin position="609"/>
        <end position="631"/>
    </location>
</feature>
<feature type="compositionally biased region" description="Acidic residues" evidence="5">
    <location>
        <begin position="681"/>
        <end position="691"/>
    </location>
</feature>
<dbReference type="GO" id="GO:0031297">
    <property type="term" value="P:replication fork processing"/>
    <property type="evidence" value="ECO:0007669"/>
    <property type="project" value="TreeGrafter"/>
</dbReference>
<feature type="compositionally biased region" description="Low complexity" evidence="5">
    <location>
        <begin position="884"/>
        <end position="901"/>
    </location>
</feature>
<feature type="region of interest" description="Disordered" evidence="5">
    <location>
        <begin position="1"/>
        <end position="375"/>
    </location>
</feature>
<evidence type="ECO:0000256" key="1">
    <source>
        <dbReference type="ARBA" id="ARBA00026139"/>
    </source>
</evidence>
<evidence type="ECO:0000313" key="6">
    <source>
        <dbReference type="EMBL" id="KAG2487096.1"/>
    </source>
</evidence>
<feature type="compositionally biased region" description="Pro residues" evidence="5">
    <location>
        <begin position="867"/>
        <end position="883"/>
    </location>
</feature>
<protein>
    <recommendedName>
        <fullName evidence="1">DNA-directed primase/polymerase protein</fullName>
        <ecNumber evidence="3">2.7.7.102</ecNumber>
    </recommendedName>
</protein>
<feature type="compositionally biased region" description="Acidic residues" evidence="5">
    <location>
        <begin position="789"/>
        <end position="803"/>
    </location>
</feature>
<comment type="catalytic activity">
    <reaction evidence="2">
        <text>ssDNA + n NTP = ssDNA/pppN(pN)n-1 hybrid + (n-1) diphosphate.</text>
        <dbReference type="EC" id="2.7.7.102"/>
    </reaction>
</comment>
<dbReference type="EC" id="2.7.7.102" evidence="3"/>
<dbReference type="PANTHER" id="PTHR31399">
    <property type="entry name" value="DNA-DIRECTED PRIMASE / POLYMERASE PROTEIN"/>
    <property type="match status" value="1"/>
</dbReference>
<proteinExistence type="predicted"/>
<dbReference type="GO" id="GO:0003682">
    <property type="term" value="F:chromatin binding"/>
    <property type="evidence" value="ECO:0007669"/>
    <property type="project" value="TreeGrafter"/>
</dbReference>
<feature type="region of interest" description="Disordered" evidence="5">
    <location>
        <begin position="867"/>
        <end position="901"/>
    </location>
</feature>
<dbReference type="GO" id="GO:0006264">
    <property type="term" value="P:mitochondrial DNA replication"/>
    <property type="evidence" value="ECO:0007669"/>
    <property type="project" value="TreeGrafter"/>
</dbReference>
<evidence type="ECO:0000256" key="4">
    <source>
        <dbReference type="ARBA" id="ARBA00047303"/>
    </source>
</evidence>
<feature type="compositionally biased region" description="Low complexity" evidence="5">
    <location>
        <begin position="1574"/>
        <end position="1585"/>
    </location>
</feature>